<dbReference type="InterPro" id="IPR001810">
    <property type="entry name" value="F-box_dom"/>
</dbReference>
<dbReference type="GeneID" id="6009251"/>
<dbReference type="SUPFAM" id="SSF52047">
    <property type="entry name" value="RNI-like"/>
    <property type="match status" value="1"/>
</dbReference>
<dbReference type="Gene3D" id="1.20.1280.50">
    <property type="match status" value="1"/>
</dbReference>
<evidence type="ECO:0000259" key="1">
    <source>
        <dbReference type="PROSITE" id="PS50181"/>
    </source>
</evidence>
<dbReference type="RefSeq" id="XP_001832763.1">
    <property type="nucleotide sequence ID" value="XM_001832711.1"/>
</dbReference>
<dbReference type="SUPFAM" id="SSF81383">
    <property type="entry name" value="F-box domain"/>
    <property type="match status" value="1"/>
</dbReference>
<name>A8NDG1_COPC7</name>
<dbReference type="AlphaFoldDB" id="A8NDG1"/>
<proteinExistence type="predicted"/>
<accession>A8NDG1</accession>
<dbReference type="VEuPathDB" id="FungiDB:CC1G_09977"/>
<dbReference type="PROSITE" id="PS50181">
    <property type="entry name" value="FBOX"/>
    <property type="match status" value="1"/>
</dbReference>
<evidence type="ECO:0000313" key="3">
    <source>
        <dbReference type="Proteomes" id="UP000001861"/>
    </source>
</evidence>
<dbReference type="Proteomes" id="UP000001861">
    <property type="component" value="Unassembled WGS sequence"/>
</dbReference>
<sequence length="567" mass="62265">MTSTNPSSGRPLTGNAQLTLSDFPNEVLIQIFSLLESETDAFIDTTPPSRSAKFMLAMVCRQWKDLIWNTPQLWSTLSINATRSNHRMRSLDQVRPMLSHHLACGQASPLDVAFSELEMEADREALGAIACPILGPSFARWTSVHLHSMDFGWLLKSSLLPGDLPALRTLAITDNGLSISHTFEEHTERVKNWQVPNLNRLILNGLLSIKINLPPWTPFLSQLSHLHVTGPIVVPLLMEYLSNTPQLECLIVEEVSGKRWGVSWADEEGIGDMDSIWPRVHLEKLTRIRIGSEFLLPQYNGGSGPIQCPSLVDLEADLTINLWNHRSNQIFVALTTSSLIGKWIQNSGCNPQRLQRLVVANLIPHKENTDSLVDVLSTLTTLQTLELTLGFPSPNETALGIGLVSLLRAMSRNSDKAGGLHGGTGSDESGVQVDAATPCLLPNLTTFKIGTAAKFASSSASLEPYIPDLISMCKSRLPTDEPPRTPGPDAVGGAEVFLSSVCIQDQRAASEENLAFLEGLRRLSRLKGHSEFRIWIEGKPPCAVDDDLGCDDFPSWFRPFTMSGINS</sequence>
<gene>
    <name evidence="2" type="ORF">CC1G_09977</name>
</gene>
<feature type="domain" description="F-box" evidence="1">
    <location>
        <begin position="17"/>
        <end position="77"/>
    </location>
</feature>
<reference evidence="2 3" key="1">
    <citation type="journal article" date="2010" name="Proc. Natl. Acad. Sci. U.S.A.">
        <title>Insights into evolution of multicellular fungi from the assembled chromosomes of the mushroom Coprinopsis cinerea (Coprinus cinereus).</title>
        <authorList>
            <person name="Stajich J.E."/>
            <person name="Wilke S.K."/>
            <person name="Ahren D."/>
            <person name="Au C.H."/>
            <person name="Birren B.W."/>
            <person name="Borodovsky M."/>
            <person name="Burns C."/>
            <person name="Canback B."/>
            <person name="Casselton L.A."/>
            <person name="Cheng C.K."/>
            <person name="Deng J."/>
            <person name="Dietrich F.S."/>
            <person name="Fargo D.C."/>
            <person name="Farman M.L."/>
            <person name="Gathman A.C."/>
            <person name="Goldberg J."/>
            <person name="Guigo R."/>
            <person name="Hoegger P.J."/>
            <person name="Hooker J.B."/>
            <person name="Huggins A."/>
            <person name="James T.Y."/>
            <person name="Kamada T."/>
            <person name="Kilaru S."/>
            <person name="Kodira C."/>
            <person name="Kues U."/>
            <person name="Kupfer D."/>
            <person name="Kwan H.S."/>
            <person name="Lomsadze A."/>
            <person name="Li W."/>
            <person name="Lilly W.W."/>
            <person name="Ma L.J."/>
            <person name="Mackey A.J."/>
            <person name="Manning G."/>
            <person name="Martin F."/>
            <person name="Muraguchi H."/>
            <person name="Natvig D.O."/>
            <person name="Palmerini H."/>
            <person name="Ramesh M.A."/>
            <person name="Rehmeyer C.J."/>
            <person name="Roe B.A."/>
            <person name="Shenoy N."/>
            <person name="Stanke M."/>
            <person name="Ter-Hovhannisyan V."/>
            <person name="Tunlid A."/>
            <person name="Velagapudi R."/>
            <person name="Vision T.J."/>
            <person name="Zeng Q."/>
            <person name="Zolan M.E."/>
            <person name="Pukkila P.J."/>
        </authorList>
    </citation>
    <scope>NUCLEOTIDE SEQUENCE [LARGE SCALE GENOMIC DNA]</scope>
    <source>
        <strain evidence="3">Okayama-7 / 130 / ATCC MYA-4618 / FGSC 9003</strain>
    </source>
</reference>
<dbReference type="Pfam" id="PF12937">
    <property type="entry name" value="F-box-like"/>
    <property type="match status" value="1"/>
</dbReference>
<dbReference type="OrthoDB" id="3251489at2759"/>
<organism evidence="2 3">
    <name type="scientific">Coprinopsis cinerea (strain Okayama-7 / 130 / ATCC MYA-4618 / FGSC 9003)</name>
    <name type="common">Inky cap fungus</name>
    <name type="synonym">Hormographiella aspergillata</name>
    <dbReference type="NCBI Taxonomy" id="240176"/>
    <lineage>
        <taxon>Eukaryota</taxon>
        <taxon>Fungi</taxon>
        <taxon>Dikarya</taxon>
        <taxon>Basidiomycota</taxon>
        <taxon>Agaricomycotina</taxon>
        <taxon>Agaricomycetes</taxon>
        <taxon>Agaricomycetidae</taxon>
        <taxon>Agaricales</taxon>
        <taxon>Agaricineae</taxon>
        <taxon>Psathyrellaceae</taxon>
        <taxon>Coprinopsis</taxon>
    </lineage>
</organism>
<dbReference type="KEGG" id="cci:CC1G_09977"/>
<dbReference type="InterPro" id="IPR036047">
    <property type="entry name" value="F-box-like_dom_sf"/>
</dbReference>
<comment type="caution">
    <text evidence="2">The sequence shown here is derived from an EMBL/GenBank/DDBJ whole genome shotgun (WGS) entry which is preliminary data.</text>
</comment>
<dbReference type="EMBL" id="AACS02000009">
    <property type="protein sequence ID" value="EAU89008.1"/>
    <property type="molecule type" value="Genomic_DNA"/>
</dbReference>
<evidence type="ECO:0000313" key="2">
    <source>
        <dbReference type="EMBL" id="EAU89008.1"/>
    </source>
</evidence>
<keyword evidence="3" id="KW-1185">Reference proteome</keyword>
<dbReference type="InParanoid" id="A8NDG1"/>
<protein>
    <recommendedName>
        <fullName evidence="1">F-box domain-containing protein</fullName>
    </recommendedName>
</protein>